<dbReference type="PANTHER" id="PTHR11439:SF455">
    <property type="entry name" value="RLK (RECEPTOR-LIKE PROTEIN KINASE) 8, PUTATIVE-RELATED"/>
    <property type="match status" value="1"/>
</dbReference>
<feature type="region of interest" description="Disordered" evidence="1">
    <location>
        <begin position="61"/>
        <end position="294"/>
    </location>
</feature>
<proteinExistence type="predicted"/>
<feature type="compositionally biased region" description="Basic and acidic residues" evidence="1">
    <location>
        <begin position="121"/>
        <end position="138"/>
    </location>
</feature>
<protein>
    <recommendedName>
        <fullName evidence="2">Reverse transcriptase Ty1/copia-type domain-containing protein</fullName>
    </recommendedName>
</protein>
<name>A0AAD8VIR0_LOLMU</name>
<keyword evidence="4" id="KW-1185">Reference proteome</keyword>
<dbReference type="InterPro" id="IPR013103">
    <property type="entry name" value="RVT_2"/>
</dbReference>
<dbReference type="SUPFAM" id="SSF56672">
    <property type="entry name" value="DNA/RNA polymerases"/>
    <property type="match status" value="1"/>
</dbReference>
<dbReference type="Proteomes" id="UP001231189">
    <property type="component" value="Unassembled WGS sequence"/>
</dbReference>
<dbReference type="PANTHER" id="PTHR11439">
    <property type="entry name" value="GAG-POL-RELATED RETROTRANSPOSON"/>
    <property type="match status" value="1"/>
</dbReference>
<dbReference type="Pfam" id="PF07727">
    <property type="entry name" value="RVT_2"/>
    <property type="match status" value="1"/>
</dbReference>
<evidence type="ECO:0000313" key="3">
    <source>
        <dbReference type="EMBL" id="KAK1606215.1"/>
    </source>
</evidence>
<feature type="compositionally biased region" description="Low complexity" evidence="1">
    <location>
        <begin position="228"/>
        <end position="269"/>
    </location>
</feature>
<dbReference type="AlphaFoldDB" id="A0AAD8VIR0"/>
<dbReference type="CDD" id="cd09272">
    <property type="entry name" value="RNase_HI_RT_Ty1"/>
    <property type="match status" value="1"/>
</dbReference>
<reference evidence="3" key="1">
    <citation type="submission" date="2023-07" db="EMBL/GenBank/DDBJ databases">
        <title>A chromosome-level genome assembly of Lolium multiflorum.</title>
        <authorList>
            <person name="Chen Y."/>
            <person name="Copetti D."/>
            <person name="Kolliker R."/>
            <person name="Studer B."/>
        </authorList>
    </citation>
    <scope>NUCLEOTIDE SEQUENCE</scope>
    <source>
        <strain evidence="3">02402/16</strain>
        <tissue evidence="3">Leaf</tissue>
    </source>
</reference>
<gene>
    <name evidence="3" type="ORF">QYE76_029888</name>
</gene>
<evidence type="ECO:0000313" key="4">
    <source>
        <dbReference type="Proteomes" id="UP001231189"/>
    </source>
</evidence>
<dbReference type="InterPro" id="IPR043502">
    <property type="entry name" value="DNA/RNA_pol_sf"/>
</dbReference>
<organism evidence="3 4">
    <name type="scientific">Lolium multiflorum</name>
    <name type="common">Italian ryegrass</name>
    <name type="synonym">Lolium perenne subsp. multiflorum</name>
    <dbReference type="NCBI Taxonomy" id="4521"/>
    <lineage>
        <taxon>Eukaryota</taxon>
        <taxon>Viridiplantae</taxon>
        <taxon>Streptophyta</taxon>
        <taxon>Embryophyta</taxon>
        <taxon>Tracheophyta</taxon>
        <taxon>Spermatophyta</taxon>
        <taxon>Magnoliopsida</taxon>
        <taxon>Liliopsida</taxon>
        <taxon>Poales</taxon>
        <taxon>Poaceae</taxon>
        <taxon>BOP clade</taxon>
        <taxon>Pooideae</taxon>
        <taxon>Poodae</taxon>
        <taxon>Poeae</taxon>
        <taxon>Poeae Chloroplast Group 2 (Poeae type)</taxon>
        <taxon>Loliodinae</taxon>
        <taxon>Loliinae</taxon>
        <taxon>Lolium</taxon>
    </lineage>
</organism>
<feature type="compositionally biased region" description="Low complexity" evidence="1">
    <location>
        <begin position="180"/>
        <end position="192"/>
    </location>
</feature>
<sequence length="885" mass="97304">MKSHQFVTADSSLDNIVYRMLFADGEEREVPLPQPDLFSIHREPWSRSKEEVDEQLKIHGFHQQHDSEDAEPSYDYTVTYPGASSSTYPDPSSSYYGDTTSSEENPSQNSEEISAEYDAENQSKNDETGTEHGEDSSEHSSASADPETPKTEADLPHQAPEPSAHEQTSSAVSARVGHTPASGPSSPRGSASDQASPAVSARAGHTPAPGPSPPRGSTGSMHATDSPGASGSTGNLSLSGSSAPSSVGGADGGENSENSNADNSNADSNSPPPPLPPGVRTRLQKGIRNPKQYTDGTVRYGLLSSIGEPHTLTEALNDPNWRKAMEEEYNALLDNKTWHLVPASRNKNLIDCKWVYRIKKKADGSIDRYKARLVAKGFKQRYGIDYEDTFNPVVKIATIRIVLSLSVSCGWSLRQLDVKNAFLHGVLEEEVYMRQPPGFENPHAPHHICKLDKALYGLKQVPRAWYSRLSSKLCELGFTPSKADTSLFLFKKSGITMFVLIYVDDIIVTGSSDHAITALLRDLNVNFAIKDLGDLHFFLGIEVKRIHNGLLLTQEKYATELLDKVGMHDCKPAPTPLSSSEQLSLTVGTPLGSEDCTQYRSIVGALQYLTLTQPDLAFSVNKVCQYLHAPTTEHWTAVKRILIYVKDTLKLGITFTKSSSTLLSAFSDADWAGDLDDRRSTCGFAIFVGPNLVSWSARKQETVSRSSTEAEYKALANATAELIWVEAFLAKLGRDDERVHQCARYDHTASPWGPVLARWQFKRKILVRKYSELDEINARVLFFHEASKTERITKWGHEATTRQAARPAPAARPCCGSLVTPDLPFRLLKVFVAKPPREPRYGKSSRDAAAANPISGIQIASGTLPERGIISRRSLHRHDHLQIDV</sequence>
<dbReference type="EMBL" id="JAUUTY010000007">
    <property type="protein sequence ID" value="KAK1606215.1"/>
    <property type="molecule type" value="Genomic_DNA"/>
</dbReference>
<feature type="domain" description="Reverse transcriptase Ty1/copia-type" evidence="2">
    <location>
        <begin position="335"/>
        <end position="577"/>
    </location>
</feature>
<feature type="compositionally biased region" description="Low complexity" evidence="1">
    <location>
        <begin position="84"/>
        <end position="112"/>
    </location>
</feature>
<accession>A0AAD8VIR0</accession>
<evidence type="ECO:0000256" key="1">
    <source>
        <dbReference type="SAM" id="MobiDB-lite"/>
    </source>
</evidence>
<comment type="caution">
    <text evidence="3">The sequence shown here is derived from an EMBL/GenBank/DDBJ whole genome shotgun (WGS) entry which is preliminary data.</text>
</comment>
<evidence type="ECO:0000259" key="2">
    <source>
        <dbReference type="Pfam" id="PF07727"/>
    </source>
</evidence>